<dbReference type="InterPro" id="IPR045051">
    <property type="entry name" value="SBT"/>
</dbReference>
<keyword evidence="5 7" id="KW-0720">Serine protease</keyword>
<evidence type="ECO:0000259" key="9">
    <source>
        <dbReference type="Pfam" id="PF00082"/>
    </source>
</evidence>
<evidence type="ECO:0000256" key="3">
    <source>
        <dbReference type="ARBA" id="ARBA00022729"/>
    </source>
</evidence>
<organism evidence="12 13">
    <name type="scientific">Dioscorea zingiberensis</name>
    <dbReference type="NCBI Taxonomy" id="325984"/>
    <lineage>
        <taxon>Eukaryota</taxon>
        <taxon>Viridiplantae</taxon>
        <taxon>Streptophyta</taxon>
        <taxon>Embryophyta</taxon>
        <taxon>Tracheophyta</taxon>
        <taxon>Spermatophyta</taxon>
        <taxon>Magnoliopsida</taxon>
        <taxon>Liliopsida</taxon>
        <taxon>Dioscoreales</taxon>
        <taxon>Dioscoreaceae</taxon>
        <taxon>Dioscorea</taxon>
    </lineage>
</organism>
<dbReference type="PANTHER" id="PTHR10795">
    <property type="entry name" value="PROPROTEIN CONVERTASE SUBTILISIN/KEXIN"/>
    <property type="match status" value="1"/>
</dbReference>
<evidence type="ECO:0008006" key="14">
    <source>
        <dbReference type="Google" id="ProtNLM"/>
    </source>
</evidence>
<comment type="caution">
    <text evidence="12">The sequence shown here is derived from an EMBL/GenBank/DDBJ whole genome shotgun (WGS) entry which is preliminary data.</text>
</comment>
<keyword evidence="4 7" id="KW-0378">Hydrolase</keyword>
<feature type="active site" description="Charge relay system" evidence="6 7">
    <location>
        <position position="149"/>
    </location>
</feature>
<protein>
    <recommendedName>
        <fullName evidence="14">Subtilisin-like protease SBT2.4</fullName>
    </recommendedName>
</protein>
<dbReference type="InterPro" id="IPR023828">
    <property type="entry name" value="Peptidase_S8_Ser-AS"/>
</dbReference>
<dbReference type="OrthoDB" id="206201at2759"/>
<dbReference type="Gene3D" id="3.40.50.200">
    <property type="entry name" value="Peptidase S8/S53 domain"/>
    <property type="match status" value="1"/>
</dbReference>
<comment type="similarity">
    <text evidence="1 7 8">Belongs to the peptidase S8 family.</text>
</comment>
<dbReference type="PRINTS" id="PR00723">
    <property type="entry name" value="SUBTILISIN"/>
</dbReference>
<keyword evidence="3" id="KW-0732">Signal</keyword>
<evidence type="ECO:0000256" key="8">
    <source>
        <dbReference type="RuleBase" id="RU003355"/>
    </source>
</evidence>
<evidence type="ECO:0000256" key="1">
    <source>
        <dbReference type="ARBA" id="ARBA00011073"/>
    </source>
</evidence>
<dbReference type="SUPFAM" id="SSF52743">
    <property type="entry name" value="Subtilisin-like"/>
    <property type="match status" value="1"/>
</dbReference>
<feature type="active site" description="Charge relay system" evidence="6 7">
    <location>
        <position position="220"/>
    </location>
</feature>
<evidence type="ECO:0000313" key="13">
    <source>
        <dbReference type="Proteomes" id="UP001085076"/>
    </source>
</evidence>
<accession>A0A9D5DE91</accession>
<dbReference type="Pfam" id="PF17766">
    <property type="entry name" value="fn3_6"/>
    <property type="match status" value="1"/>
</dbReference>
<dbReference type="Gene3D" id="2.60.40.2310">
    <property type="match status" value="1"/>
</dbReference>
<dbReference type="InterPro" id="IPR022398">
    <property type="entry name" value="Peptidase_S8_His-AS"/>
</dbReference>
<dbReference type="PROSITE" id="PS51892">
    <property type="entry name" value="SUBTILASE"/>
    <property type="match status" value="1"/>
</dbReference>
<sequence length="790" mass="84359">MATMITNNFPSQSIYLVLLEGEPVAFHKATHDSQIHSRQKFKPESESSMAYGKSLIESHDQLLKTTLATGTYTKLYSFNHIINGFAIHTTQSQAEKLKRVSGISLIERDRGVKLMTTYTPNFLGLPKGVWAQEGGEEHAGEGIVIGVIDTGINPNHPSFAYDPSKPYNPQFCGDCDVGPHFPKGSCNGKIVSARFFSAGAASVLPLDASKDFTPFDEVGHGSHVASIAAGNQGVPVVVDGVVLAVYKALYPEGGTVADVVSAVEQAARDRVDVIVLSVGPDEAAEGILTFMSIFEIMLLFARRAGVFVVQAAGNKGPGEATVVSFSPWAVGAAAASTARVYSSNLLLGDGAQLFGLGLSAPTPGNGKIQLKLVHAKDASKVVKNHDSIGTAEECQDPEALNPIVVQNSIVICTFSQGFLNGTSTFTAILNTSILLSFGGFIFAANPNYGDFIAQPLPFTLPGIMLPSIADVQILLNYYEKHTQRDKRGNVIKFNASAAIGEGRVASFNETAPTVSMFSSRGPDINFDNKINPADVLKPDILAPGQQIWAAWSPASVHEPIFSGENFALLSGTSMAAPHVAGVAALLRQAHPSWSPSMVASAISTTSLQHNNQGLPIMSQGLQLHALYPSTPFDYGAGFINPTSALDPGLVFPSAFEDYITFLCSLPNIDPSMVRSVTGEACNTSLQTSPADLNLPSITVSSLSRFKTVKRQVLNVGKYSEKYLCSIVAAEGIEVNVKPRWFTILPQETQVVEIELNVTNPLKYFTFGEVVLVGSLNHIVRLPLSVCPMEL</sequence>
<keyword evidence="2 7" id="KW-0645">Protease</keyword>
<dbReference type="Pfam" id="PF00082">
    <property type="entry name" value="Peptidase_S8"/>
    <property type="match status" value="1"/>
</dbReference>
<evidence type="ECO:0000256" key="6">
    <source>
        <dbReference type="PIRSR" id="PIRSR615500-1"/>
    </source>
</evidence>
<dbReference type="Pfam" id="PF05922">
    <property type="entry name" value="Inhibitor_I9"/>
    <property type="match status" value="1"/>
</dbReference>
<reference evidence="12" key="1">
    <citation type="submission" date="2021-03" db="EMBL/GenBank/DDBJ databases">
        <authorList>
            <person name="Li Z."/>
            <person name="Yang C."/>
        </authorList>
    </citation>
    <scope>NUCLEOTIDE SEQUENCE</scope>
    <source>
        <strain evidence="12">Dzin_1.0</strain>
        <tissue evidence="12">Leaf</tissue>
    </source>
</reference>
<name>A0A9D5DE91_9LILI</name>
<feature type="domain" description="Subtilisin-like protease fibronectin type-III" evidence="11">
    <location>
        <begin position="691"/>
        <end position="785"/>
    </location>
</feature>
<dbReference type="PROSITE" id="PS00138">
    <property type="entry name" value="SUBTILASE_SER"/>
    <property type="match status" value="1"/>
</dbReference>
<evidence type="ECO:0000313" key="12">
    <source>
        <dbReference type="EMBL" id="KAJ0989574.1"/>
    </source>
</evidence>
<dbReference type="InterPro" id="IPR015500">
    <property type="entry name" value="Peptidase_S8_subtilisin-rel"/>
</dbReference>
<dbReference type="InterPro" id="IPR010259">
    <property type="entry name" value="S8pro/Inhibitor_I9"/>
</dbReference>
<dbReference type="InterPro" id="IPR041469">
    <property type="entry name" value="Subtilisin-like_FN3"/>
</dbReference>
<dbReference type="CDD" id="cd02120">
    <property type="entry name" value="PA_subtilisin_like"/>
    <property type="match status" value="1"/>
</dbReference>
<feature type="active site" description="Charge relay system" evidence="6 7">
    <location>
        <position position="573"/>
    </location>
</feature>
<dbReference type="InterPro" id="IPR000209">
    <property type="entry name" value="Peptidase_S8/S53_dom"/>
</dbReference>
<dbReference type="AlphaFoldDB" id="A0A9D5DE91"/>
<evidence type="ECO:0000256" key="7">
    <source>
        <dbReference type="PROSITE-ProRule" id="PRU01240"/>
    </source>
</evidence>
<evidence type="ECO:0000256" key="2">
    <source>
        <dbReference type="ARBA" id="ARBA00022670"/>
    </source>
</evidence>
<proteinExistence type="inferred from homology"/>
<feature type="domain" description="Peptidase S8/S53" evidence="9">
    <location>
        <begin position="140"/>
        <end position="610"/>
    </location>
</feature>
<evidence type="ECO:0000259" key="10">
    <source>
        <dbReference type="Pfam" id="PF05922"/>
    </source>
</evidence>
<dbReference type="InterPro" id="IPR037045">
    <property type="entry name" value="S8pro/Inhibitor_I9_sf"/>
</dbReference>
<dbReference type="InterPro" id="IPR023827">
    <property type="entry name" value="Peptidase_S8_Asp-AS"/>
</dbReference>
<evidence type="ECO:0000256" key="4">
    <source>
        <dbReference type="ARBA" id="ARBA00022801"/>
    </source>
</evidence>
<dbReference type="Gene3D" id="3.50.30.30">
    <property type="match status" value="1"/>
</dbReference>
<dbReference type="GO" id="GO:0004252">
    <property type="term" value="F:serine-type endopeptidase activity"/>
    <property type="evidence" value="ECO:0007669"/>
    <property type="project" value="UniProtKB-UniRule"/>
</dbReference>
<dbReference type="PROSITE" id="PS00137">
    <property type="entry name" value="SUBTILASE_HIS"/>
    <property type="match status" value="1"/>
</dbReference>
<keyword evidence="13" id="KW-1185">Reference proteome</keyword>
<dbReference type="PROSITE" id="PS00136">
    <property type="entry name" value="SUBTILASE_ASP"/>
    <property type="match status" value="1"/>
</dbReference>
<feature type="domain" description="Inhibitor I9" evidence="10">
    <location>
        <begin position="51"/>
        <end position="115"/>
    </location>
</feature>
<evidence type="ECO:0000259" key="11">
    <source>
        <dbReference type="Pfam" id="PF17766"/>
    </source>
</evidence>
<dbReference type="Proteomes" id="UP001085076">
    <property type="component" value="Miscellaneous, Linkage group lg01"/>
</dbReference>
<dbReference type="InterPro" id="IPR036852">
    <property type="entry name" value="Peptidase_S8/S53_dom_sf"/>
</dbReference>
<gene>
    <name evidence="12" type="ORF">J5N97_007930</name>
</gene>
<dbReference type="GO" id="GO:0006508">
    <property type="term" value="P:proteolysis"/>
    <property type="evidence" value="ECO:0007669"/>
    <property type="project" value="UniProtKB-KW"/>
</dbReference>
<dbReference type="EMBL" id="JAGGNH010000001">
    <property type="protein sequence ID" value="KAJ0989574.1"/>
    <property type="molecule type" value="Genomic_DNA"/>
</dbReference>
<dbReference type="Gene3D" id="3.30.70.80">
    <property type="entry name" value="Peptidase S8 propeptide/proteinase inhibitor I9"/>
    <property type="match status" value="1"/>
</dbReference>
<evidence type="ECO:0000256" key="5">
    <source>
        <dbReference type="ARBA" id="ARBA00022825"/>
    </source>
</evidence>
<reference evidence="12" key="2">
    <citation type="journal article" date="2022" name="Hortic Res">
        <title>The genome of Dioscorea zingiberensis sheds light on the biosynthesis, origin and evolution of the medicinally important diosgenin saponins.</title>
        <authorList>
            <person name="Li Y."/>
            <person name="Tan C."/>
            <person name="Li Z."/>
            <person name="Guo J."/>
            <person name="Li S."/>
            <person name="Chen X."/>
            <person name="Wang C."/>
            <person name="Dai X."/>
            <person name="Yang H."/>
            <person name="Song W."/>
            <person name="Hou L."/>
            <person name="Xu J."/>
            <person name="Tong Z."/>
            <person name="Xu A."/>
            <person name="Yuan X."/>
            <person name="Wang W."/>
            <person name="Yang Q."/>
            <person name="Chen L."/>
            <person name="Sun Z."/>
            <person name="Wang K."/>
            <person name="Pan B."/>
            <person name="Chen J."/>
            <person name="Bao Y."/>
            <person name="Liu F."/>
            <person name="Qi X."/>
            <person name="Gang D.R."/>
            <person name="Wen J."/>
            <person name="Li J."/>
        </authorList>
    </citation>
    <scope>NUCLEOTIDE SEQUENCE</scope>
    <source>
        <strain evidence="12">Dzin_1.0</strain>
    </source>
</reference>